<evidence type="ECO:0000313" key="3">
    <source>
        <dbReference type="Proteomes" id="UP000265341"/>
    </source>
</evidence>
<feature type="compositionally biased region" description="Basic residues" evidence="1">
    <location>
        <begin position="1"/>
        <end position="11"/>
    </location>
</feature>
<name>A0A399EXW9_9DEIN</name>
<dbReference type="PANTHER" id="PTHR38436:SF1">
    <property type="entry name" value="ESTER CYCLASE"/>
    <property type="match status" value="1"/>
</dbReference>
<gene>
    <name evidence="2" type="ORF">Mrose_01127</name>
</gene>
<dbReference type="OrthoDB" id="129343at2"/>
<dbReference type="AlphaFoldDB" id="A0A399EXW9"/>
<dbReference type="EMBL" id="QWLA01000015">
    <property type="protein sequence ID" value="RIH87889.1"/>
    <property type="molecule type" value="Genomic_DNA"/>
</dbReference>
<organism evidence="2 3">
    <name type="scientific">Calidithermus roseus</name>
    <dbReference type="NCBI Taxonomy" id="1644118"/>
    <lineage>
        <taxon>Bacteria</taxon>
        <taxon>Thermotogati</taxon>
        <taxon>Deinococcota</taxon>
        <taxon>Deinococci</taxon>
        <taxon>Thermales</taxon>
        <taxon>Thermaceae</taxon>
        <taxon>Calidithermus</taxon>
    </lineage>
</organism>
<sequence>MKQTKSRKQGKLKATLVAKDQALESDEPRRKTVSEEIQQPTLPVFDFADRPDIGDFMAAANTGRRQPLAGYDADYTDIVDYIVRCTHKIWEERGVGLIYTHYAHNAVVHTSSGVMYGREAMVANTLQRQAAYADLRVYADDVIWSGNERDGFYTSHRASFIGTNTGYTEYGPPTGRKIWRWGIADCFSIENKIVEEWIVHDGMAVVRQMGYDPLELAHRSVLPRLPYTHGEIDRMPTGQQAPEFHDVPSWEGDPQGFVRAILQNTWNARLVNMIRAHYTPGHVAFVPGGRKLYGYGDYENFVITLLASFPDLALTVDHQCHLGDERRGYRVATRFTLQGTHEGYGPYGAPTGRRIFLIGMSHHVIKNGRIVQEWTVFDEFALLKQLYARKGGKGAV</sequence>
<dbReference type="Pfam" id="PF07366">
    <property type="entry name" value="SnoaL"/>
    <property type="match status" value="2"/>
</dbReference>
<protein>
    <submittedName>
        <fullName evidence="2">SnoaL-like polyketide cyclase</fullName>
    </submittedName>
</protein>
<dbReference type="InterPro" id="IPR032710">
    <property type="entry name" value="NTF2-like_dom_sf"/>
</dbReference>
<proteinExistence type="predicted"/>
<dbReference type="SUPFAM" id="SSF54427">
    <property type="entry name" value="NTF2-like"/>
    <property type="match status" value="2"/>
</dbReference>
<comment type="caution">
    <text evidence="2">The sequence shown here is derived from an EMBL/GenBank/DDBJ whole genome shotgun (WGS) entry which is preliminary data.</text>
</comment>
<dbReference type="Proteomes" id="UP000265341">
    <property type="component" value="Unassembled WGS sequence"/>
</dbReference>
<dbReference type="InterPro" id="IPR009959">
    <property type="entry name" value="Cyclase_SnoaL-like"/>
</dbReference>
<dbReference type="Gene3D" id="3.10.450.50">
    <property type="match status" value="2"/>
</dbReference>
<keyword evidence="3" id="KW-1185">Reference proteome</keyword>
<accession>A0A399EXW9</accession>
<reference evidence="2 3" key="1">
    <citation type="submission" date="2018-08" db="EMBL/GenBank/DDBJ databases">
        <title>Meiothermus roseus NBRC 110900 genome sequencing project.</title>
        <authorList>
            <person name="Da Costa M.S."/>
            <person name="Albuquerque L."/>
            <person name="Raposo P."/>
            <person name="Froufe H.J.C."/>
            <person name="Barroso C.S."/>
            <person name="Egas C."/>
        </authorList>
    </citation>
    <scope>NUCLEOTIDE SEQUENCE [LARGE SCALE GENOMIC DNA]</scope>
    <source>
        <strain evidence="2 3">NBRC 110900</strain>
    </source>
</reference>
<evidence type="ECO:0000313" key="2">
    <source>
        <dbReference type="EMBL" id="RIH87889.1"/>
    </source>
</evidence>
<dbReference type="PANTHER" id="PTHR38436">
    <property type="entry name" value="POLYKETIDE CYCLASE SNOAL-LIKE DOMAIN"/>
    <property type="match status" value="1"/>
</dbReference>
<feature type="region of interest" description="Disordered" evidence="1">
    <location>
        <begin position="1"/>
        <end position="34"/>
    </location>
</feature>
<dbReference type="RefSeq" id="WP_119276451.1">
    <property type="nucleotide sequence ID" value="NZ_QWLA01000015.1"/>
</dbReference>
<dbReference type="GO" id="GO:0030638">
    <property type="term" value="P:polyketide metabolic process"/>
    <property type="evidence" value="ECO:0007669"/>
    <property type="project" value="InterPro"/>
</dbReference>
<evidence type="ECO:0000256" key="1">
    <source>
        <dbReference type="SAM" id="MobiDB-lite"/>
    </source>
</evidence>